<feature type="transmembrane region" description="Helical" evidence="1">
    <location>
        <begin position="20"/>
        <end position="37"/>
    </location>
</feature>
<feature type="transmembrane region" description="Helical" evidence="1">
    <location>
        <begin position="76"/>
        <end position="93"/>
    </location>
</feature>
<comment type="caution">
    <text evidence="2">The sequence shown here is derived from an EMBL/GenBank/DDBJ whole genome shotgun (WGS) entry which is preliminary data.</text>
</comment>
<reference evidence="2 3" key="1">
    <citation type="submission" date="2020-08" db="EMBL/GenBank/DDBJ databases">
        <title>Sequencing the genomes of 1000 actinobacteria strains.</title>
        <authorList>
            <person name="Klenk H.-P."/>
        </authorList>
    </citation>
    <scope>NUCLEOTIDE SEQUENCE [LARGE SCALE GENOMIC DNA]</scope>
    <source>
        <strain evidence="2 3">DSM 45258</strain>
    </source>
</reference>
<evidence type="ECO:0000313" key="2">
    <source>
        <dbReference type="EMBL" id="MBB3038959.1"/>
    </source>
</evidence>
<dbReference type="OrthoDB" id="5184470at2"/>
<accession>A0A839RRL3</accession>
<name>A0A839RRL3_9ACTN</name>
<dbReference type="EMBL" id="JACHWS010000003">
    <property type="protein sequence ID" value="MBB3038959.1"/>
    <property type="molecule type" value="Genomic_DNA"/>
</dbReference>
<dbReference type="Pfam" id="PF05552">
    <property type="entry name" value="MS_channel_1st_1"/>
    <property type="match status" value="2"/>
</dbReference>
<evidence type="ECO:0000313" key="3">
    <source>
        <dbReference type="Proteomes" id="UP000567922"/>
    </source>
</evidence>
<keyword evidence="1" id="KW-0812">Transmembrane</keyword>
<dbReference type="PANTHER" id="PTHR30221">
    <property type="entry name" value="SMALL-CONDUCTANCE MECHANOSENSITIVE CHANNEL"/>
    <property type="match status" value="1"/>
</dbReference>
<sequence length="229" mass="24234">MEDALRDLWSSIATFAPKFAAFLAILIIGWIVVKLLAKGVKKLLERIGFDGFVNRGALSQAFERSTYSPSGIVHKLVYYSLLLIVLQMAFGVFGPNPISSLISDIIAFLPKLFVALVIVVVAAAIASAVRDLLGNGLSGLSYGKLLANIASIVILALGVIAALNQVGVAVTVTMPVLIAVLATAGGILVVGVGGGLIKPMQSRWERYLTDAEAETQKLRTNKTTQTPTL</sequence>
<dbReference type="InterPro" id="IPR008910">
    <property type="entry name" value="MSC_TM_helix"/>
</dbReference>
<dbReference type="AlphaFoldDB" id="A0A839RRL3"/>
<dbReference type="Gene3D" id="1.10.287.1260">
    <property type="match status" value="1"/>
</dbReference>
<proteinExistence type="predicted"/>
<dbReference type="Proteomes" id="UP000567922">
    <property type="component" value="Unassembled WGS sequence"/>
</dbReference>
<protein>
    <submittedName>
        <fullName evidence="2">Uncharacterized protein</fullName>
    </submittedName>
</protein>
<evidence type="ECO:0000256" key="1">
    <source>
        <dbReference type="SAM" id="Phobius"/>
    </source>
</evidence>
<feature type="transmembrane region" description="Helical" evidence="1">
    <location>
        <begin position="145"/>
        <end position="164"/>
    </location>
</feature>
<keyword evidence="1" id="KW-0472">Membrane</keyword>
<organism evidence="2 3">
    <name type="scientific">Hoyosella altamirensis</name>
    <dbReference type="NCBI Taxonomy" id="616997"/>
    <lineage>
        <taxon>Bacteria</taxon>
        <taxon>Bacillati</taxon>
        <taxon>Actinomycetota</taxon>
        <taxon>Actinomycetes</taxon>
        <taxon>Mycobacteriales</taxon>
        <taxon>Hoyosellaceae</taxon>
        <taxon>Hoyosella</taxon>
    </lineage>
</organism>
<dbReference type="InterPro" id="IPR045275">
    <property type="entry name" value="MscS_archaea/bacteria_type"/>
</dbReference>
<gene>
    <name evidence="2" type="ORF">FHU29_003428</name>
</gene>
<feature type="transmembrane region" description="Helical" evidence="1">
    <location>
        <begin position="176"/>
        <end position="197"/>
    </location>
</feature>
<dbReference type="RefSeq" id="WP_064439249.1">
    <property type="nucleotide sequence ID" value="NZ_BDDI01000004.1"/>
</dbReference>
<dbReference type="PANTHER" id="PTHR30221:SF1">
    <property type="entry name" value="SMALL-CONDUCTANCE MECHANOSENSITIVE CHANNEL"/>
    <property type="match status" value="1"/>
</dbReference>
<keyword evidence="3" id="KW-1185">Reference proteome</keyword>
<keyword evidence="1" id="KW-1133">Transmembrane helix</keyword>
<dbReference type="GO" id="GO:0008381">
    <property type="term" value="F:mechanosensitive monoatomic ion channel activity"/>
    <property type="evidence" value="ECO:0007669"/>
    <property type="project" value="InterPro"/>
</dbReference>
<feature type="transmembrane region" description="Helical" evidence="1">
    <location>
        <begin position="113"/>
        <end position="133"/>
    </location>
</feature>